<feature type="compositionally biased region" description="Polar residues" evidence="1">
    <location>
        <begin position="759"/>
        <end position="775"/>
    </location>
</feature>
<sequence>MAEGYLAKECVAFVARFLNGSNSATPQVNACSTSQSFLPKVGRPIKGKGRTSKKKDREHILDYNQWVQAHRYVLFNCDCEEVEKYISEHKEFVSARGKRKWDSVQDHSKDFVDWFREKVDFIVEEGQEIILNNIIWLSKGPSYIAKKYTGYSVNGYRFHTMKRDANCVTQNSGVTLTAMTHSFASSKDQNPVEANVNYYGSITDIISVSYHGYFRVVLFKCVWFHSEKDDDELMKGSKAKASNSQSQLPDYELQRLRKLKHNAERMSAQGSGSLANKILQQKTRNILCSSVRQTDDGSSGDSDMEQETLGIEKRQVSSQQHPVPTREIQRKQQEQQLGSTKASVKKRAFCSPGSMSAYLEFWKRQKDEALMMSSEVHEKGQNYDDEQLNETDCALQFDCEGNEAVERAIMAQFGMEVFITTDPPSELSSKRKKHRGRTMLHRVHARSREERPVIVLNSLGQPVGPTKEIVQEFKFFLGTVARDSELAPLNYRNFPSLPTLDKILDYVQEKYMVPHAGLNWVMDTVNSCWKYYKCQIKKKHLYAYDTDDLRWEHKPDTISDQMFLDLLQYWHTDEAKAISQSNKSNRLMLDDMHTLGRKSYAILRHELQQQDPDKKEPSQAKVYKESRKRSAERTYISSFEKAKENIDKIDALESAQSQEDGNVCNDPYSEVIPPPKCKSRLHLYGSGVKKSDLKNKDTKSNYILPEEFLVGIETQLVQEIAPTITAAVLDSIREVNPGINLVVPSTLQQLTPHDASSAPDRNTAQSGQSSKSFNQVLDDDELPRDE</sequence>
<evidence type="ECO:0000313" key="3">
    <source>
        <dbReference type="Proteomes" id="UP000596660"/>
    </source>
</evidence>
<protein>
    <recommendedName>
        <fullName evidence="4">Transposase</fullName>
    </recommendedName>
</protein>
<evidence type="ECO:0008006" key="4">
    <source>
        <dbReference type="Google" id="ProtNLM"/>
    </source>
</evidence>
<feature type="compositionally biased region" description="Acidic residues" evidence="1">
    <location>
        <begin position="777"/>
        <end position="786"/>
    </location>
</feature>
<reference evidence="2" key="2">
    <citation type="submission" date="2021-03" db="UniProtKB">
        <authorList>
            <consortium name="EnsemblPlants"/>
        </authorList>
    </citation>
    <scope>IDENTIFICATION</scope>
</reference>
<organism evidence="2 3">
    <name type="scientific">Chenopodium quinoa</name>
    <name type="common">Quinoa</name>
    <dbReference type="NCBI Taxonomy" id="63459"/>
    <lineage>
        <taxon>Eukaryota</taxon>
        <taxon>Viridiplantae</taxon>
        <taxon>Streptophyta</taxon>
        <taxon>Embryophyta</taxon>
        <taxon>Tracheophyta</taxon>
        <taxon>Spermatophyta</taxon>
        <taxon>Magnoliopsida</taxon>
        <taxon>eudicotyledons</taxon>
        <taxon>Gunneridae</taxon>
        <taxon>Pentapetalae</taxon>
        <taxon>Caryophyllales</taxon>
        <taxon>Chenopodiaceae</taxon>
        <taxon>Chenopodioideae</taxon>
        <taxon>Atripliceae</taxon>
        <taxon>Chenopodium</taxon>
    </lineage>
</organism>
<evidence type="ECO:0000313" key="2">
    <source>
        <dbReference type="EnsemblPlants" id="AUR62007768-RA:cds"/>
    </source>
</evidence>
<proteinExistence type="predicted"/>
<dbReference type="InterPro" id="IPR004252">
    <property type="entry name" value="Probable_transposase_24"/>
</dbReference>
<dbReference type="Proteomes" id="UP000596660">
    <property type="component" value="Unplaced"/>
</dbReference>
<feature type="region of interest" description="Disordered" evidence="1">
    <location>
        <begin position="311"/>
        <end position="345"/>
    </location>
</feature>
<keyword evidence="3" id="KW-1185">Reference proteome</keyword>
<name>A0A803L7C9_CHEQI</name>
<dbReference type="AlphaFoldDB" id="A0A803L7C9"/>
<accession>A0A803L7C9</accession>
<evidence type="ECO:0000256" key="1">
    <source>
        <dbReference type="SAM" id="MobiDB-lite"/>
    </source>
</evidence>
<feature type="region of interest" description="Disordered" evidence="1">
    <location>
        <begin position="607"/>
        <end position="627"/>
    </location>
</feature>
<feature type="compositionally biased region" description="Basic residues" evidence="1">
    <location>
        <begin position="430"/>
        <end position="443"/>
    </location>
</feature>
<reference evidence="2" key="1">
    <citation type="journal article" date="2017" name="Nature">
        <title>The genome of Chenopodium quinoa.</title>
        <authorList>
            <person name="Jarvis D.E."/>
            <person name="Ho Y.S."/>
            <person name="Lightfoot D.J."/>
            <person name="Schmoeckel S.M."/>
            <person name="Li B."/>
            <person name="Borm T.J.A."/>
            <person name="Ohyanagi H."/>
            <person name="Mineta K."/>
            <person name="Michell C.T."/>
            <person name="Saber N."/>
            <person name="Kharbatia N.M."/>
            <person name="Rupper R.R."/>
            <person name="Sharp A.R."/>
            <person name="Dally N."/>
            <person name="Boughton B.A."/>
            <person name="Woo Y.H."/>
            <person name="Gao G."/>
            <person name="Schijlen E.G.W.M."/>
            <person name="Guo X."/>
            <person name="Momin A.A."/>
            <person name="Negrao S."/>
            <person name="Al-Babili S."/>
            <person name="Gehring C."/>
            <person name="Roessner U."/>
            <person name="Jung C."/>
            <person name="Murphy K."/>
            <person name="Arold S.T."/>
            <person name="Gojobori T."/>
            <person name="van der Linden C.G."/>
            <person name="van Loo E.N."/>
            <person name="Jellen E.N."/>
            <person name="Maughan P.J."/>
            <person name="Tester M."/>
        </authorList>
    </citation>
    <scope>NUCLEOTIDE SEQUENCE [LARGE SCALE GENOMIC DNA]</scope>
    <source>
        <strain evidence="2">cv. PI 614886</strain>
    </source>
</reference>
<dbReference type="PANTHER" id="PTHR48451">
    <property type="entry name" value="DUF4218 DOMAIN-CONTAINING PROTEIN"/>
    <property type="match status" value="1"/>
</dbReference>
<feature type="region of interest" description="Disordered" evidence="1">
    <location>
        <begin position="751"/>
        <end position="786"/>
    </location>
</feature>
<dbReference type="EnsemblPlants" id="AUR62007768-RA">
    <property type="protein sequence ID" value="AUR62007768-RA:cds"/>
    <property type="gene ID" value="AUR62007768"/>
</dbReference>
<feature type="region of interest" description="Disordered" evidence="1">
    <location>
        <begin position="424"/>
        <end position="443"/>
    </location>
</feature>
<dbReference type="Gramene" id="AUR62007768-RA">
    <property type="protein sequence ID" value="AUR62007768-RA:cds"/>
    <property type="gene ID" value="AUR62007768"/>
</dbReference>
<dbReference type="Pfam" id="PF03004">
    <property type="entry name" value="Transposase_24"/>
    <property type="match status" value="1"/>
</dbReference>
<dbReference type="PANTHER" id="PTHR48451:SF1">
    <property type="entry name" value="DUF4218 DOMAIN-CONTAINING PROTEIN"/>
    <property type="match status" value="1"/>
</dbReference>